<comment type="caution">
    <text evidence="1">The sequence shown here is derived from an EMBL/GenBank/DDBJ whole genome shotgun (WGS) entry which is preliminary data.</text>
</comment>
<protein>
    <submittedName>
        <fullName evidence="1">Uncharacterized protein</fullName>
    </submittedName>
</protein>
<sequence>MAFLLFEKFVFTFENAILMAISISCWHSDKNVGNSGRGGQRCSGGCQICGGGRRFCRGSSRRIEEARSIVPVTRSIALATGSAAAAARSAMMANFEATAAAGERWRQPASGGGRRVAAVRQCGCGSMFQRLRDIFVQLQIINPI</sequence>
<organism evidence="1 2">
    <name type="scientific">Cuscuta epithymum</name>
    <dbReference type="NCBI Taxonomy" id="186058"/>
    <lineage>
        <taxon>Eukaryota</taxon>
        <taxon>Viridiplantae</taxon>
        <taxon>Streptophyta</taxon>
        <taxon>Embryophyta</taxon>
        <taxon>Tracheophyta</taxon>
        <taxon>Spermatophyta</taxon>
        <taxon>Magnoliopsida</taxon>
        <taxon>eudicotyledons</taxon>
        <taxon>Gunneridae</taxon>
        <taxon>Pentapetalae</taxon>
        <taxon>asterids</taxon>
        <taxon>lamiids</taxon>
        <taxon>Solanales</taxon>
        <taxon>Convolvulaceae</taxon>
        <taxon>Cuscuteae</taxon>
        <taxon>Cuscuta</taxon>
        <taxon>Cuscuta subgen. Cuscuta</taxon>
    </lineage>
</organism>
<evidence type="ECO:0000313" key="1">
    <source>
        <dbReference type="EMBL" id="CAH9127759.1"/>
    </source>
</evidence>
<keyword evidence="2" id="KW-1185">Reference proteome</keyword>
<accession>A0AAV0EX14</accession>
<dbReference type="Proteomes" id="UP001152523">
    <property type="component" value="Unassembled WGS sequence"/>
</dbReference>
<gene>
    <name evidence="1" type="ORF">CEPIT_LOCUS28574</name>
</gene>
<dbReference type="EMBL" id="CAMAPF010000948">
    <property type="protein sequence ID" value="CAH9127759.1"/>
    <property type="molecule type" value="Genomic_DNA"/>
</dbReference>
<evidence type="ECO:0000313" key="2">
    <source>
        <dbReference type="Proteomes" id="UP001152523"/>
    </source>
</evidence>
<proteinExistence type="predicted"/>
<dbReference type="AlphaFoldDB" id="A0AAV0EX14"/>
<name>A0AAV0EX14_9ASTE</name>
<reference evidence="1" key="1">
    <citation type="submission" date="2022-07" db="EMBL/GenBank/DDBJ databases">
        <authorList>
            <person name="Macas J."/>
            <person name="Novak P."/>
            <person name="Neumann P."/>
        </authorList>
    </citation>
    <scope>NUCLEOTIDE SEQUENCE</scope>
</reference>